<gene>
    <name evidence="4" type="ORF">BDV95DRAFT_496270</name>
</gene>
<keyword evidence="1 4" id="KW-0378">Hydrolase</keyword>
<keyword evidence="5" id="KW-1185">Reference proteome</keyword>
<sequence length="310" mass="34307">MSNFTLITYIRLKATVTILRFVVALGAFLPLRRDRLSTSTAAIECIRIPSRQPGRTITAELYIPPDSTSARPVLINWHGSGFIFPLHGSDSVYCARVAKEAGVFVLDADYRHAPEFPFPKPLEDVEDVLKWVDGQSSRFDLSRVGVSGFSAGATLALTAASGLRKKLDNAKIILAVALYPVTDLSIDYSQKTVPRPINPHPPFMANLFNDCYAPELSLRSNPRVSPGLADPSTFPDTIVLLTCEGDNFAPEGDALAEKLQDGKRRVVHKRLKDIHHGFDKGVKEGTKEWDRREEAYGIIVRTLKETFETA</sequence>
<dbReference type="GO" id="GO:0016787">
    <property type="term" value="F:hydrolase activity"/>
    <property type="evidence" value="ECO:0007669"/>
    <property type="project" value="UniProtKB-KW"/>
</dbReference>
<dbReference type="PANTHER" id="PTHR48081">
    <property type="entry name" value="AB HYDROLASE SUPERFAMILY PROTEIN C4A8.06C"/>
    <property type="match status" value="1"/>
</dbReference>
<evidence type="ECO:0000313" key="4">
    <source>
        <dbReference type="EMBL" id="KAF2870197.1"/>
    </source>
</evidence>
<dbReference type="AlphaFoldDB" id="A0A7C8I3T3"/>
<dbReference type="InterPro" id="IPR029058">
    <property type="entry name" value="AB_hydrolase_fold"/>
</dbReference>
<dbReference type="InterPro" id="IPR050300">
    <property type="entry name" value="GDXG_lipolytic_enzyme"/>
</dbReference>
<organism evidence="4 5">
    <name type="scientific">Massariosphaeria phaeospora</name>
    <dbReference type="NCBI Taxonomy" id="100035"/>
    <lineage>
        <taxon>Eukaryota</taxon>
        <taxon>Fungi</taxon>
        <taxon>Dikarya</taxon>
        <taxon>Ascomycota</taxon>
        <taxon>Pezizomycotina</taxon>
        <taxon>Dothideomycetes</taxon>
        <taxon>Pleosporomycetidae</taxon>
        <taxon>Pleosporales</taxon>
        <taxon>Pleosporales incertae sedis</taxon>
        <taxon>Massariosphaeria</taxon>
    </lineage>
</organism>
<dbReference type="SUPFAM" id="SSF53474">
    <property type="entry name" value="alpha/beta-Hydrolases"/>
    <property type="match status" value="1"/>
</dbReference>
<dbReference type="OrthoDB" id="408631at2759"/>
<dbReference type="EMBL" id="JAADJZ010000014">
    <property type="protein sequence ID" value="KAF2870197.1"/>
    <property type="molecule type" value="Genomic_DNA"/>
</dbReference>
<dbReference type="PANTHER" id="PTHR48081:SF8">
    <property type="entry name" value="ALPHA_BETA HYDROLASE FOLD-3 DOMAIN-CONTAINING PROTEIN-RELATED"/>
    <property type="match status" value="1"/>
</dbReference>
<evidence type="ECO:0000256" key="1">
    <source>
        <dbReference type="ARBA" id="ARBA00022801"/>
    </source>
</evidence>
<dbReference type="InterPro" id="IPR013094">
    <property type="entry name" value="AB_hydrolase_3"/>
</dbReference>
<evidence type="ECO:0000259" key="3">
    <source>
        <dbReference type="Pfam" id="PF07859"/>
    </source>
</evidence>
<accession>A0A7C8I3T3</accession>
<evidence type="ECO:0000256" key="2">
    <source>
        <dbReference type="SAM" id="Phobius"/>
    </source>
</evidence>
<reference evidence="4 5" key="1">
    <citation type="submission" date="2020-01" db="EMBL/GenBank/DDBJ databases">
        <authorList>
            <consortium name="DOE Joint Genome Institute"/>
            <person name="Haridas S."/>
            <person name="Albert R."/>
            <person name="Binder M."/>
            <person name="Bloem J."/>
            <person name="Labutti K."/>
            <person name="Salamov A."/>
            <person name="Andreopoulos B."/>
            <person name="Baker S.E."/>
            <person name="Barry K."/>
            <person name="Bills G."/>
            <person name="Bluhm B.H."/>
            <person name="Cannon C."/>
            <person name="Castanera R."/>
            <person name="Culley D.E."/>
            <person name="Daum C."/>
            <person name="Ezra D."/>
            <person name="Gonzalez J.B."/>
            <person name="Henrissat B."/>
            <person name="Kuo A."/>
            <person name="Liang C."/>
            <person name="Lipzen A."/>
            <person name="Lutzoni F."/>
            <person name="Magnuson J."/>
            <person name="Mondo S."/>
            <person name="Nolan M."/>
            <person name="Ohm R."/>
            <person name="Pangilinan J."/>
            <person name="Park H.-J.H."/>
            <person name="Ramirez L."/>
            <person name="Alfaro M."/>
            <person name="Sun H."/>
            <person name="Tritt A."/>
            <person name="Yoshinaga Y."/>
            <person name="Zwiers L.-H.L."/>
            <person name="Turgeon B.G."/>
            <person name="Goodwin S.B."/>
            <person name="Spatafora J.W."/>
            <person name="Crous P.W."/>
            <person name="Grigoriev I.V."/>
        </authorList>
    </citation>
    <scope>NUCLEOTIDE SEQUENCE [LARGE SCALE GENOMIC DNA]</scope>
    <source>
        <strain evidence="4 5">CBS 611.86</strain>
    </source>
</reference>
<keyword evidence="2" id="KW-0472">Membrane</keyword>
<dbReference type="Pfam" id="PF07859">
    <property type="entry name" value="Abhydrolase_3"/>
    <property type="match status" value="1"/>
</dbReference>
<dbReference type="Gene3D" id="3.40.50.1820">
    <property type="entry name" value="alpha/beta hydrolase"/>
    <property type="match status" value="1"/>
</dbReference>
<name>A0A7C8I3T3_9PLEO</name>
<evidence type="ECO:0000313" key="5">
    <source>
        <dbReference type="Proteomes" id="UP000481861"/>
    </source>
</evidence>
<proteinExistence type="predicted"/>
<protein>
    <submittedName>
        <fullName evidence="4">Alpha/Beta hydrolase protein</fullName>
    </submittedName>
</protein>
<comment type="caution">
    <text evidence="4">The sequence shown here is derived from an EMBL/GenBank/DDBJ whole genome shotgun (WGS) entry which is preliminary data.</text>
</comment>
<feature type="domain" description="Alpha/beta hydrolase fold-3" evidence="3">
    <location>
        <begin position="75"/>
        <end position="278"/>
    </location>
</feature>
<keyword evidence="2" id="KW-0812">Transmembrane</keyword>
<feature type="transmembrane region" description="Helical" evidence="2">
    <location>
        <begin position="6"/>
        <end position="29"/>
    </location>
</feature>
<keyword evidence="2" id="KW-1133">Transmembrane helix</keyword>
<dbReference type="Proteomes" id="UP000481861">
    <property type="component" value="Unassembled WGS sequence"/>
</dbReference>